<evidence type="ECO:0000256" key="1">
    <source>
        <dbReference type="SAM" id="MobiDB-lite"/>
    </source>
</evidence>
<dbReference type="EMBL" id="JAANQT010001824">
    <property type="protein sequence ID" value="KAG1303867.1"/>
    <property type="molecule type" value="Genomic_DNA"/>
</dbReference>
<feature type="compositionally biased region" description="Basic residues" evidence="1">
    <location>
        <begin position="91"/>
        <end position="103"/>
    </location>
</feature>
<dbReference type="Proteomes" id="UP000716291">
    <property type="component" value="Unassembled WGS sequence"/>
</dbReference>
<dbReference type="OrthoDB" id="2230257at2759"/>
<feature type="transmembrane region" description="Helical" evidence="2">
    <location>
        <begin position="6"/>
        <end position="26"/>
    </location>
</feature>
<keyword evidence="2" id="KW-0472">Membrane</keyword>
<feature type="region of interest" description="Disordered" evidence="1">
    <location>
        <begin position="65"/>
        <end position="103"/>
    </location>
</feature>
<keyword evidence="4" id="KW-1185">Reference proteome</keyword>
<evidence type="ECO:0000313" key="3">
    <source>
        <dbReference type="EMBL" id="KAG1303867.1"/>
    </source>
</evidence>
<evidence type="ECO:0000256" key="2">
    <source>
        <dbReference type="SAM" id="Phobius"/>
    </source>
</evidence>
<proteinExistence type="predicted"/>
<keyword evidence="2" id="KW-0812">Transmembrane</keyword>
<accession>A0A9P6X335</accession>
<reference evidence="3" key="1">
    <citation type="journal article" date="2020" name="Microb. Genom.">
        <title>Genetic diversity of clinical and environmental Mucorales isolates obtained from an investigation of mucormycosis cases among solid organ transplant recipients.</title>
        <authorList>
            <person name="Nguyen M.H."/>
            <person name="Kaul D."/>
            <person name="Muto C."/>
            <person name="Cheng S.J."/>
            <person name="Richter R.A."/>
            <person name="Bruno V.M."/>
            <person name="Liu G."/>
            <person name="Beyhan S."/>
            <person name="Sundermann A.J."/>
            <person name="Mounaud S."/>
            <person name="Pasculle A.W."/>
            <person name="Nierman W.C."/>
            <person name="Driscoll E."/>
            <person name="Cumbie R."/>
            <person name="Clancy C.J."/>
            <person name="Dupont C.L."/>
        </authorList>
    </citation>
    <scope>NUCLEOTIDE SEQUENCE</scope>
    <source>
        <strain evidence="3">GL11</strain>
    </source>
</reference>
<sequence length="103" mass="11731">MGLQVIGRTVTFYILVLPSSGLFVLYELAKVKIPDCLDDLPKLIIDISNVLLVLDVFDRLCIPSIDSPHSERQRPTISSSNFNKLFSASQNRKRPYHLKHLHN</sequence>
<name>A0A9P6X335_RHIOR</name>
<dbReference type="AlphaFoldDB" id="A0A9P6X335"/>
<comment type="caution">
    <text evidence="3">The sequence shown here is derived from an EMBL/GenBank/DDBJ whole genome shotgun (WGS) entry which is preliminary data.</text>
</comment>
<protein>
    <submittedName>
        <fullName evidence="3">Uncharacterized protein</fullName>
    </submittedName>
</protein>
<keyword evidence="2" id="KW-1133">Transmembrane helix</keyword>
<organism evidence="3 4">
    <name type="scientific">Rhizopus oryzae</name>
    <name type="common">Mucormycosis agent</name>
    <name type="synonym">Rhizopus arrhizus var. delemar</name>
    <dbReference type="NCBI Taxonomy" id="64495"/>
    <lineage>
        <taxon>Eukaryota</taxon>
        <taxon>Fungi</taxon>
        <taxon>Fungi incertae sedis</taxon>
        <taxon>Mucoromycota</taxon>
        <taxon>Mucoromycotina</taxon>
        <taxon>Mucoromycetes</taxon>
        <taxon>Mucorales</taxon>
        <taxon>Mucorineae</taxon>
        <taxon>Rhizopodaceae</taxon>
        <taxon>Rhizopus</taxon>
    </lineage>
</organism>
<gene>
    <name evidence="3" type="ORF">G6F64_009699</name>
</gene>
<evidence type="ECO:0000313" key="4">
    <source>
        <dbReference type="Proteomes" id="UP000716291"/>
    </source>
</evidence>
<feature type="compositionally biased region" description="Polar residues" evidence="1">
    <location>
        <begin position="75"/>
        <end position="90"/>
    </location>
</feature>